<proteinExistence type="predicted"/>
<feature type="domain" description="CHAT" evidence="2">
    <location>
        <begin position="715"/>
        <end position="940"/>
    </location>
</feature>
<feature type="region of interest" description="Disordered" evidence="1">
    <location>
        <begin position="453"/>
        <end position="474"/>
    </location>
</feature>
<name>A0A544YYP5_9ACTN</name>
<evidence type="ECO:0000313" key="3">
    <source>
        <dbReference type="EMBL" id="TQS21887.1"/>
    </source>
</evidence>
<dbReference type="RefSeq" id="WP_142618075.1">
    <property type="nucleotide sequence ID" value="NZ_VIRM01000009.1"/>
</dbReference>
<dbReference type="InterPro" id="IPR024983">
    <property type="entry name" value="CHAT_dom"/>
</dbReference>
<gene>
    <name evidence="3" type="ORF">FLX08_09865</name>
</gene>
<dbReference type="Pfam" id="PF12770">
    <property type="entry name" value="CHAT"/>
    <property type="match status" value="1"/>
</dbReference>
<dbReference type="InterPro" id="IPR011990">
    <property type="entry name" value="TPR-like_helical_dom_sf"/>
</dbReference>
<protein>
    <submittedName>
        <fullName evidence="3">CHAT domain-containing protein</fullName>
    </submittedName>
</protein>
<sequence length="961" mass="99018">MTSSMDPLDADPLAIDPLAIDLLGRAEAAIRLSATDPRLALTEARAVLDLARRPGPAGAYGEAASVALRASALAARELGDLELAEERLEEAIAAGRGFPRRVAQARMSLVTVRAQLGDPEGGLRLADLAERDLSGADLARLGVQRSVALILLGRHEEAVRHCDRAIGLLGDDARFRAGGLLNRGLAHAYRERYGEAEADLAECARLARSAGLDHVAMLAEGNLPFVAARRGDIAAAFARYRAAEATLFGFPERLAVMRTDFAEALLAARLPGEARTLLEQAVPELLAAGAQAAVPGARLLLAQAALLAGDATRAASTARTALAELDAQGRTAWLPLAREVVLRARLAETPAPPDAPAHEVADAEGLVTDLIACADELAACGWVGASAALRLTAAAAAVRLGAITQARAQLDHAATATRPLVRWHAVAMRHRLDGDLDRALAAAARGIEAVHTPGGDASPYADTAGPLGDTAGRGDHDAARDAELRVHAARPAEDLAALGLEIALDRARRTGDARTVLEWAERWRAVVRGAPAPAPMLHGVPPAESGLHGVPPAGSGLHGVPPAGSGLHGVPPAGSGLHGVSPAGSGLLVELVRRGDDLFAVTAGVGGCALRFLGSYQAAVEATVRIRYGLRRRALLDTLPRPLLDTLPDPGRDTQLTPGRDTLPETKHDIPPGPKHGTLHDPERNAPRDAPGGVDVLPVTVDEGLAGELCALDHVLLSGPGTLTPAGSPPGGPVTIVPTGALCTLPWPLLPSLRGRPVSVAADATAWLAPRRGLAGAPLALSLAGPGLDHAEAEADIVVAAHARARRIGATRAEVLRAIEQADVLHIAAHGMFSPRGPMLSQITLDDGPLMAYDLLAARRIPRLVVLSACDAGMAHAPVDGAALGLAGAFLDSAARNGDAACVVAGVVPVRDDEARTLMTLFHTLLAEGRSPAEALAQAAEKTAVPGFVCFGAGDQPFATG</sequence>
<comment type="caution">
    <text evidence="3">The sequence shown here is derived from an EMBL/GenBank/DDBJ whole genome shotgun (WGS) entry which is preliminary data.</text>
</comment>
<evidence type="ECO:0000259" key="2">
    <source>
        <dbReference type="Pfam" id="PF12770"/>
    </source>
</evidence>
<feature type="region of interest" description="Disordered" evidence="1">
    <location>
        <begin position="641"/>
        <end position="693"/>
    </location>
</feature>
<dbReference type="Proteomes" id="UP000316541">
    <property type="component" value="Unassembled WGS sequence"/>
</dbReference>
<dbReference type="EMBL" id="VIRM01000009">
    <property type="protein sequence ID" value="TQS21887.1"/>
    <property type="molecule type" value="Genomic_DNA"/>
</dbReference>
<dbReference type="Gene3D" id="1.25.40.10">
    <property type="entry name" value="Tetratricopeptide repeat domain"/>
    <property type="match status" value="1"/>
</dbReference>
<dbReference type="InterPro" id="IPR019734">
    <property type="entry name" value="TPR_rpt"/>
</dbReference>
<feature type="compositionally biased region" description="Basic and acidic residues" evidence="1">
    <location>
        <begin position="678"/>
        <end position="687"/>
    </location>
</feature>
<dbReference type="AlphaFoldDB" id="A0A544YYP5"/>
<organism evidence="3 4">
    <name type="scientific">Microbispora hainanensis</name>
    <dbReference type="NCBI Taxonomy" id="568844"/>
    <lineage>
        <taxon>Bacteria</taxon>
        <taxon>Bacillati</taxon>
        <taxon>Actinomycetota</taxon>
        <taxon>Actinomycetes</taxon>
        <taxon>Streptosporangiales</taxon>
        <taxon>Streptosporangiaceae</taxon>
        <taxon>Microbispora</taxon>
    </lineage>
</organism>
<evidence type="ECO:0000313" key="4">
    <source>
        <dbReference type="Proteomes" id="UP000316541"/>
    </source>
</evidence>
<accession>A0A544YYP5</accession>
<reference evidence="3 4" key="1">
    <citation type="submission" date="2019-07" db="EMBL/GenBank/DDBJ databases">
        <title>Microbispora hainanensis DSM 45428.</title>
        <authorList>
            <person name="Thawai C."/>
        </authorList>
    </citation>
    <scope>NUCLEOTIDE SEQUENCE [LARGE SCALE GENOMIC DNA]</scope>
    <source>
        <strain evidence="3 4">DSM 45428</strain>
    </source>
</reference>
<dbReference type="SUPFAM" id="SSF48452">
    <property type="entry name" value="TPR-like"/>
    <property type="match status" value="1"/>
</dbReference>
<evidence type="ECO:0000256" key="1">
    <source>
        <dbReference type="SAM" id="MobiDB-lite"/>
    </source>
</evidence>
<dbReference type="SMART" id="SM00028">
    <property type="entry name" value="TPR"/>
    <property type="match status" value="3"/>
</dbReference>